<sequence>MKKIQHRPVLETYLLAAASGIFALWMLKRLFGSGLNLAAAGCAYDAALPYKIACATLRNSGYSGFAALIALATAIAGIYGAVQIIRGQKSGYLTLIVLYGLQTVRFEYGAFSYYLPTALNFYYQHPIPRTGGILLLNINFLTFLLLLFSVGRYRNDYTG</sequence>
<dbReference type="EMBL" id="UFUW01000001">
    <property type="protein sequence ID" value="SUX22395.1"/>
    <property type="molecule type" value="Genomic_DNA"/>
</dbReference>
<dbReference type="AlphaFoldDB" id="A0A381E780"/>
<keyword evidence="3" id="KW-1185">Reference proteome</keyword>
<name>A0A381E780_9GAMM</name>
<evidence type="ECO:0000256" key="1">
    <source>
        <dbReference type="SAM" id="Phobius"/>
    </source>
</evidence>
<keyword evidence="1" id="KW-0472">Membrane</keyword>
<feature type="transmembrane region" description="Helical" evidence="1">
    <location>
        <begin position="131"/>
        <end position="150"/>
    </location>
</feature>
<feature type="transmembrane region" description="Helical" evidence="1">
    <location>
        <begin position="65"/>
        <end position="85"/>
    </location>
</feature>
<protein>
    <submittedName>
        <fullName evidence="2">Uncharacterized protein</fullName>
    </submittedName>
</protein>
<feature type="transmembrane region" description="Helical" evidence="1">
    <location>
        <begin position="92"/>
        <end position="111"/>
    </location>
</feature>
<accession>A0A381E780</accession>
<keyword evidence="1" id="KW-1133">Transmembrane helix</keyword>
<dbReference type="RefSeq" id="WP_006985054.1">
    <property type="nucleotide sequence ID" value="NZ_CABMOK010000054.1"/>
</dbReference>
<evidence type="ECO:0000313" key="3">
    <source>
        <dbReference type="Proteomes" id="UP000254572"/>
    </source>
</evidence>
<gene>
    <name evidence="2" type="ORF">NCTC13294_01241</name>
</gene>
<proteinExistence type="predicted"/>
<feature type="transmembrane region" description="Helical" evidence="1">
    <location>
        <begin position="12"/>
        <end position="31"/>
    </location>
</feature>
<dbReference type="Proteomes" id="UP000254572">
    <property type="component" value="Unassembled WGS sequence"/>
</dbReference>
<evidence type="ECO:0000313" key="2">
    <source>
        <dbReference type="EMBL" id="SUX22395.1"/>
    </source>
</evidence>
<organism evidence="2 3">
    <name type="scientific">Cardiobacterium valvarum</name>
    <dbReference type="NCBI Taxonomy" id="194702"/>
    <lineage>
        <taxon>Bacteria</taxon>
        <taxon>Pseudomonadati</taxon>
        <taxon>Pseudomonadota</taxon>
        <taxon>Gammaproteobacteria</taxon>
        <taxon>Cardiobacteriales</taxon>
        <taxon>Cardiobacteriaceae</taxon>
        <taxon>Cardiobacterium</taxon>
    </lineage>
</organism>
<keyword evidence="1" id="KW-0812">Transmembrane</keyword>
<reference evidence="2 3" key="1">
    <citation type="submission" date="2018-06" db="EMBL/GenBank/DDBJ databases">
        <authorList>
            <consortium name="Pathogen Informatics"/>
            <person name="Doyle S."/>
        </authorList>
    </citation>
    <scope>NUCLEOTIDE SEQUENCE [LARGE SCALE GENOMIC DNA]</scope>
    <source>
        <strain evidence="2 3">NCTC13294</strain>
    </source>
</reference>